<proteinExistence type="predicted"/>
<dbReference type="InterPro" id="IPR021027">
    <property type="entry name" value="Transposase_put_HTH"/>
</dbReference>
<gene>
    <name evidence="2" type="ordered locus">tsl0388</name>
    <name evidence="3" type="ordered locus">tsl0469</name>
</gene>
<accession>Q8CME6</accession>
<dbReference type="EMBL" id="BA000039">
    <property type="protein sequence ID" value="BAC08021.1"/>
    <property type="molecule type" value="Genomic_DNA"/>
</dbReference>
<sequence>MKARYRYRFYPTDQQRQRLAQLFGCVRVVWNDALEICKKSDKLPKTSELQKLVITQGKKTPERQWLSDVSNVPLQQSVADLGVAYKNFFD</sequence>
<dbReference type="Pfam" id="PF12323">
    <property type="entry name" value="HTH_OrfB_IS605"/>
    <property type="match status" value="1"/>
</dbReference>
<protein>
    <submittedName>
        <fullName evidence="2">Tsl0388 protein</fullName>
    </submittedName>
    <submittedName>
        <fullName evidence="3">Tsl0469 protein</fullName>
    </submittedName>
</protein>
<dbReference type="EnsemblBacteria" id="BAC08021">
    <property type="protein sequence ID" value="BAC08021"/>
    <property type="gene ID" value="BAC08021"/>
</dbReference>
<evidence type="ECO:0000313" key="4">
    <source>
        <dbReference type="Proteomes" id="UP000000440"/>
    </source>
</evidence>
<dbReference type="Proteomes" id="UP000000440">
    <property type="component" value="Chromosome"/>
</dbReference>
<reference evidence="2 4" key="1">
    <citation type="journal article" date="2002" name="DNA Res.">
        <title>Complete genome structure of the thermophilic cyanobacterium Thermosynechococcus elongatus BP-1.</title>
        <authorList>
            <person name="Nakamura Y."/>
            <person name="Kaneko T."/>
            <person name="Sato S."/>
            <person name="Ikeuchi M."/>
            <person name="Katoh H."/>
            <person name="Sasamoto S."/>
            <person name="Watanabe A."/>
            <person name="Iriguchi M."/>
            <person name="Kawashima K."/>
            <person name="Kimura T."/>
            <person name="Kishida Y."/>
            <person name="Kiyokawa C."/>
            <person name="Kohara M."/>
            <person name="Matsumoto M."/>
            <person name="Matsuno A."/>
            <person name="Nakazaki N."/>
            <person name="Shimpo S."/>
            <person name="Sugimoto M."/>
            <person name="Takeuchi C."/>
            <person name="Yamada M."/>
            <person name="Tabata S."/>
        </authorList>
    </citation>
    <scope>NUCLEOTIDE SEQUENCE [LARGE SCALE GENOMIC DNA]</scope>
    <source>
        <strain evidence="2">BP-1</strain>
        <strain evidence="4">IAM M-273 / NIES-2133 / BP-1</strain>
    </source>
</reference>
<dbReference type="eggNOG" id="COG0675">
    <property type="taxonomic scope" value="Bacteria"/>
</dbReference>
<keyword evidence="4" id="KW-1185">Reference proteome</keyword>
<dbReference type="EMBL" id="BA000039">
    <property type="protein sequence ID" value="BAC07940.1"/>
    <property type="molecule type" value="Genomic_DNA"/>
</dbReference>
<dbReference type="AlphaFoldDB" id="Q8CME6"/>
<organism evidence="2 4">
    <name type="scientific">Thermosynechococcus vestitus (strain NIES-2133 / IAM M-273 / BP-1)</name>
    <dbReference type="NCBI Taxonomy" id="197221"/>
    <lineage>
        <taxon>Bacteria</taxon>
        <taxon>Bacillati</taxon>
        <taxon>Cyanobacteriota</taxon>
        <taxon>Cyanophyceae</taxon>
        <taxon>Acaryochloridales</taxon>
        <taxon>Thermosynechococcaceae</taxon>
        <taxon>Thermosynechococcus</taxon>
    </lineage>
</organism>
<name>Q8CME6_THEVB</name>
<evidence type="ECO:0000313" key="2">
    <source>
        <dbReference type="EMBL" id="BAC07940.1"/>
    </source>
</evidence>
<dbReference type="KEGG" id="tel:tsl0469"/>
<dbReference type="PATRIC" id="fig|197221.4.peg.410"/>
<dbReference type="EnsemblBacteria" id="BAC07940">
    <property type="protein sequence ID" value="BAC07940"/>
    <property type="gene ID" value="BAC07940"/>
</dbReference>
<feature type="domain" description="Transposase putative helix-turn-helix" evidence="1">
    <location>
        <begin position="1"/>
        <end position="39"/>
    </location>
</feature>
<evidence type="ECO:0000313" key="3">
    <source>
        <dbReference type="EMBL" id="BAC08021.1"/>
    </source>
</evidence>
<evidence type="ECO:0000259" key="1">
    <source>
        <dbReference type="Pfam" id="PF12323"/>
    </source>
</evidence>
<dbReference type="KEGG" id="tel:tsl0388"/>